<proteinExistence type="predicted"/>
<feature type="compositionally biased region" description="Basic and acidic residues" evidence="1">
    <location>
        <begin position="9"/>
        <end position="27"/>
    </location>
</feature>
<gene>
    <name evidence="2" type="ORF">DPX16_16632</name>
</gene>
<protein>
    <submittedName>
        <fullName evidence="2">Uncharacterized protein</fullName>
    </submittedName>
</protein>
<name>A0A3N0YS28_ANAGA</name>
<dbReference type="EMBL" id="RJVU01027559">
    <property type="protein sequence ID" value="ROL49017.1"/>
    <property type="molecule type" value="Genomic_DNA"/>
</dbReference>
<comment type="caution">
    <text evidence="2">The sequence shown here is derived from an EMBL/GenBank/DDBJ whole genome shotgun (WGS) entry which is preliminary data.</text>
</comment>
<organism evidence="2 3">
    <name type="scientific">Anabarilius grahami</name>
    <name type="common">Kanglang fish</name>
    <name type="synonym">Barilius grahami</name>
    <dbReference type="NCBI Taxonomy" id="495550"/>
    <lineage>
        <taxon>Eukaryota</taxon>
        <taxon>Metazoa</taxon>
        <taxon>Chordata</taxon>
        <taxon>Craniata</taxon>
        <taxon>Vertebrata</taxon>
        <taxon>Euteleostomi</taxon>
        <taxon>Actinopterygii</taxon>
        <taxon>Neopterygii</taxon>
        <taxon>Teleostei</taxon>
        <taxon>Ostariophysi</taxon>
        <taxon>Cypriniformes</taxon>
        <taxon>Xenocyprididae</taxon>
        <taxon>Xenocypridinae</taxon>
        <taxon>Xenocypridinae incertae sedis</taxon>
        <taxon>Anabarilius</taxon>
    </lineage>
</organism>
<keyword evidence="3" id="KW-1185">Reference proteome</keyword>
<evidence type="ECO:0000313" key="3">
    <source>
        <dbReference type="Proteomes" id="UP000281406"/>
    </source>
</evidence>
<reference evidence="2 3" key="1">
    <citation type="submission" date="2018-10" db="EMBL/GenBank/DDBJ databases">
        <title>Genome assembly for a Yunnan-Guizhou Plateau 3E fish, Anabarilius grahami (Regan), and its evolutionary and genetic applications.</title>
        <authorList>
            <person name="Jiang W."/>
        </authorList>
    </citation>
    <scope>NUCLEOTIDE SEQUENCE [LARGE SCALE GENOMIC DNA]</scope>
    <source>
        <strain evidence="2">AG-KIZ</strain>
        <tissue evidence="2">Muscle</tissue>
    </source>
</reference>
<feature type="region of interest" description="Disordered" evidence="1">
    <location>
        <begin position="1"/>
        <end position="42"/>
    </location>
</feature>
<dbReference type="Proteomes" id="UP000281406">
    <property type="component" value="Unassembled WGS sequence"/>
</dbReference>
<dbReference type="AlphaFoldDB" id="A0A3N0YS28"/>
<evidence type="ECO:0000256" key="1">
    <source>
        <dbReference type="SAM" id="MobiDB-lite"/>
    </source>
</evidence>
<accession>A0A3N0YS28</accession>
<sequence length="200" mass="22629">MTAVGAQKRQRDASEKHYPSGINDEHHRHANTCHSESHPSGGDPCVLQTQSLECQIKWLTALIYLSPAVLNESGHIQRRLRRLYKVERYKTAKIVDVAIGEQDTYDTHVGHISNVVERTIVSANYQSERALSALFLQHGANSDTDRPAFYQSVHDTQEDCLDTCCKIERTTKLQFLGTTARFFSRGDKRLINIQQLLPAP</sequence>
<evidence type="ECO:0000313" key="2">
    <source>
        <dbReference type="EMBL" id="ROL49017.1"/>
    </source>
</evidence>